<keyword evidence="2" id="KW-1185">Reference proteome</keyword>
<sequence length="491" mass="55566">MLLLSFPDEILVRVFVELDGYGLMRSQEVCVSFRKIVTDDIRLQYKLKLYASSMIDRPHSFTSMPISERLSTLNSFLAARGSWTHAWPEGMVKQADLNVLPGGGGFVYRSKMLVGWLDLQTIVSLKFLNRNSPFPYSKRVFHPHAVDNSRGLLFDPTQALLVLMGESLKQGGGRDYGVHIRSLSNGGHHPRAQQSFISTSAWIHEFGYSAEINDELIAISGHGFGDGSTRAFVVLNWLTGNVEWNSELPHGPVTFLDKKHFLIGTKNIHTNRIELRVYAQGRQEPLLVFPFPELESSIILPSGLRLNITHNYTRSPNAPTAEVSHLPFGTDVSKRVLALTMWVDGEMGSERRIYTIFPASAIISFITDSPRPCREIPWGDWPQCTISMPLGKPKISVYGSRVAILRSNLFSRIGTISVYDLNERWFAKQMRTEVTSFGRYFKASLWEHAIQTIPLPQPEQVFQSADLEEFWMDEDMLIASKRGPSVEYVRL</sequence>
<name>A0ACD3ACA8_9AGAR</name>
<evidence type="ECO:0000313" key="2">
    <source>
        <dbReference type="Proteomes" id="UP000308600"/>
    </source>
</evidence>
<dbReference type="EMBL" id="ML208544">
    <property type="protein sequence ID" value="TFK63029.1"/>
    <property type="molecule type" value="Genomic_DNA"/>
</dbReference>
<protein>
    <submittedName>
        <fullName evidence="1">Uncharacterized protein</fullName>
    </submittedName>
</protein>
<accession>A0ACD3ACA8</accession>
<evidence type="ECO:0000313" key="1">
    <source>
        <dbReference type="EMBL" id="TFK63029.1"/>
    </source>
</evidence>
<gene>
    <name evidence="1" type="ORF">BDN72DRAFT_964189</name>
</gene>
<organism evidence="1 2">
    <name type="scientific">Pluteus cervinus</name>
    <dbReference type="NCBI Taxonomy" id="181527"/>
    <lineage>
        <taxon>Eukaryota</taxon>
        <taxon>Fungi</taxon>
        <taxon>Dikarya</taxon>
        <taxon>Basidiomycota</taxon>
        <taxon>Agaricomycotina</taxon>
        <taxon>Agaricomycetes</taxon>
        <taxon>Agaricomycetidae</taxon>
        <taxon>Agaricales</taxon>
        <taxon>Pluteineae</taxon>
        <taxon>Pluteaceae</taxon>
        <taxon>Pluteus</taxon>
    </lineage>
</organism>
<dbReference type="Proteomes" id="UP000308600">
    <property type="component" value="Unassembled WGS sequence"/>
</dbReference>
<proteinExistence type="predicted"/>
<reference evidence="1 2" key="1">
    <citation type="journal article" date="2019" name="Nat. Ecol. Evol.">
        <title>Megaphylogeny resolves global patterns of mushroom evolution.</title>
        <authorList>
            <person name="Varga T."/>
            <person name="Krizsan K."/>
            <person name="Foldi C."/>
            <person name="Dima B."/>
            <person name="Sanchez-Garcia M."/>
            <person name="Sanchez-Ramirez S."/>
            <person name="Szollosi G.J."/>
            <person name="Szarkandi J.G."/>
            <person name="Papp V."/>
            <person name="Albert L."/>
            <person name="Andreopoulos W."/>
            <person name="Angelini C."/>
            <person name="Antonin V."/>
            <person name="Barry K.W."/>
            <person name="Bougher N.L."/>
            <person name="Buchanan P."/>
            <person name="Buyck B."/>
            <person name="Bense V."/>
            <person name="Catcheside P."/>
            <person name="Chovatia M."/>
            <person name="Cooper J."/>
            <person name="Damon W."/>
            <person name="Desjardin D."/>
            <person name="Finy P."/>
            <person name="Geml J."/>
            <person name="Haridas S."/>
            <person name="Hughes K."/>
            <person name="Justo A."/>
            <person name="Karasinski D."/>
            <person name="Kautmanova I."/>
            <person name="Kiss B."/>
            <person name="Kocsube S."/>
            <person name="Kotiranta H."/>
            <person name="LaButti K.M."/>
            <person name="Lechner B.E."/>
            <person name="Liimatainen K."/>
            <person name="Lipzen A."/>
            <person name="Lukacs Z."/>
            <person name="Mihaltcheva S."/>
            <person name="Morgado L.N."/>
            <person name="Niskanen T."/>
            <person name="Noordeloos M.E."/>
            <person name="Ohm R.A."/>
            <person name="Ortiz-Santana B."/>
            <person name="Ovrebo C."/>
            <person name="Racz N."/>
            <person name="Riley R."/>
            <person name="Savchenko A."/>
            <person name="Shiryaev A."/>
            <person name="Soop K."/>
            <person name="Spirin V."/>
            <person name="Szebenyi C."/>
            <person name="Tomsovsky M."/>
            <person name="Tulloss R.E."/>
            <person name="Uehling J."/>
            <person name="Grigoriev I.V."/>
            <person name="Vagvolgyi C."/>
            <person name="Papp T."/>
            <person name="Martin F.M."/>
            <person name="Miettinen O."/>
            <person name="Hibbett D.S."/>
            <person name="Nagy L.G."/>
        </authorList>
    </citation>
    <scope>NUCLEOTIDE SEQUENCE [LARGE SCALE GENOMIC DNA]</scope>
    <source>
        <strain evidence="1 2">NL-1719</strain>
    </source>
</reference>